<reference evidence="2 4" key="2">
    <citation type="journal article" date="2015" name="Genome Announc.">
        <title>Expanding the biotechnology potential of lactobacilli through comparative genomics of 213 strains and associated genera.</title>
        <authorList>
            <person name="Sun Z."/>
            <person name="Harris H.M."/>
            <person name="McCann A."/>
            <person name="Guo C."/>
            <person name="Argimon S."/>
            <person name="Zhang W."/>
            <person name="Yang X."/>
            <person name="Jeffery I.B."/>
            <person name="Cooney J.C."/>
            <person name="Kagawa T.F."/>
            <person name="Liu W."/>
            <person name="Song Y."/>
            <person name="Salvetti E."/>
            <person name="Wrobel A."/>
            <person name="Rasinkangas P."/>
            <person name="Parkhill J."/>
            <person name="Rea M.C."/>
            <person name="O'Sullivan O."/>
            <person name="Ritari J."/>
            <person name="Douillard F.P."/>
            <person name="Paul Ross R."/>
            <person name="Yang R."/>
            <person name="Briner A.E."/>
            <person name="Felis G.E."/>
            <person name="de Vos W.M."/>
            <person name="Barrangou R."/>
            <person name="Klaenhammer T.R."/>
            <person name="Caufield P.W."/>
            <person name="Cui Y."/>
            <person name="Zhang H."/>
            <person name="O'Toole P.W."/>
        </authorList>
    </citation>
    <scope>NUCLEOTIDE SEQUENCE [LARGE SCALE GENOMIC DNA]</scope>
    <source>
        <strain evidence="2 4">DSM 16041</strain>
    </source>
</reference>
<dbReference type="AlphaFoldDB" id="C8P8J0"/>
<evidence type="ECO:0000313" key="1">
    <source>
        <dbReference type="EMBL" id="EEW53204.1"/>
    </source>
</evidence>
<organism evidence="1 3">
    <name type="scientific">Limosilactobacillus antri DSM 16041</name>
    <dbReference type="NCBI Taxonomy" id="525309"/>
    <lineage>
        <taxon>Bacteria</taxon>
        <taxon>Bacillati</taxon>
        <taxon>Bacillota</taxon>
        <taxon>Bacilli</taxon>
        <taxon>Lactobacillales</taxon>
        <taxon>Lactobacillaceae</taxon>
        <taxon>Limosilactobacillus</taxon>
    </lineage>
</organism>
<sequence>MKALSLHPQNAAAVAWGDKLVEYRTWQTNYRGPLLICASAKRQAGFLAGYALCVMNLEGIYHFPDGSYGWRFSPFPTGRSYHIEPVPVKGRQRLFNVDDALIRPVDWERQGQVDEERAEQWFDKVYRPLIQS</sequence>
<dbReference type="STRING" id="525309.HMPREF0494_1634"/>
<protein>
    <submittedName>
        <fullName evidence="1">Uncharacterized protein</fullName>
    </submittedName>
</protein>
<dbReference type="Proteomes" id="UP000051883">
    <property type="component" value="Unassembled WGS sequence"/>
</dbReference>
<dbReference type="eggNOG" id="ENOG50339YS">
    <property type="taxonomic scope" value="Bacteria"/>
</dbReference>
<dbReference type="HOGENOM" id="CLU_051256_3_0_9"/>
<proteinExistence type="predicted"/>
<name>C8P8J0_9LACO</name>
<dbReference type="EMBL" id="ACLL01000047">
    <property type="protein sequence ID" value="EEW53204.1"/>
    <property type="molecule type" value="Genomic_DNA"/>
</dbReference>
<dbReference type="InterPro" id="IPR015947">
    <property type="entry name" value="PUA-like_sf"/>
</dbReference>
<evidence type="ECO:0000313" key="3">
    <source>
        <dbReference type="Proteomes" id="UP000003675"/>
    </source>
</evidence>
<dbReference type="Gene3D" id="2.30.130.30">
    <property type="entry name" value="Hypothetical protein"/>
    <property type="match status" value="1"/>
</dbReference>
<accession>C8P8J0</accession>
<evidence type="ECO:0000313" key="2">
    <source>
        <dbReference type="EMBL" id="KRK59693.1"/>
    </source>
</evidence>
<reference evidence="1 3" key="1">
    <citation type="submission" date="2009-09" db="EMBL/GenBank/DDBJ databases">
        <authorList>
            <person name="Qin X."/>
            <person name="Bachman B."/>
            <person name="Battles P."/>
            <person name="Bell A."/>
            <person name="Bess C."/>
            <person name="Bickham C."/>
            <person name="Chaboub L."/>
            <person name="Chen D."/>
            <person name="Coyle M."/>
            <person name="Deiros D.R."/>
            <person name="Dinh H."/>
            <person name="Forbes L."/>
            <person name="Fowler G."/>
            <person name="Francisco L."/>
            <person name="Fu Q."/>
            <person name="Gubbala S."/>
            <person name="Hale W."/>
            <person name="Han Y."/>
            <person name="Hemphill L."/>
            <person name="Highlander S.K."/>
            <person name="Hirani K."/>
            <person name="Hogues M."/>
            <person name="Jackson L."/>
            <person name="Jakkamsetti A."/>
            <person name="Javaid M."/>
            <person name="Jiang H."/>
            <person name="Korchina V."/>
            <person name="Kovar C."/>
            <person name="Lara F."/>
            <person name="Lee S."/>
            <person name="Mata R."/>
            <person name="Mathew T."/>
            <person name="Moen C."/>
            <person name="Morales K."/>
            <person name="Munidasa M."/>
            <person name="Nazareth L."/>
            <person name="Ngo R."/>
            <person name="Nguyen L."/>
            <person name="Okwuonu G."/>
            <person name="Ongeri F."/>
            <person name="Patil S."/>
            <person name="Petrosino J."/>
            <person name="Pham C."/>
            <person name="Pham P."/>
            <person name="Pu L.-L."/>
            <person name="Puazo M."/>
            <person name="Raj R."/>
            <person name="Reid J."/>
            <person name="Rouhana J."/>
            <person name="Saada N."/>
            <person name="Shang Y."/>
            <person name="Simmons D."/>
            <person name="Thornton R."/>
            <person name="Warren J."/>
            <person name="Weissenberger G."/>
            <person name="Zhang J."/>
            <person name="Zhang L."/>
            <person name="Zhou C."/>
            <person name="Zhu D."/>
            <person name="Muzny D."/>
            <person name="Worley K."/>
            <person name="Gibbs R."/>
        </authorList>
    </citation>
    <scope>NUCLEOTIDE SEQUENCE [LARGE SCALE GENOMIC DNA]</scope>
    <source>
        <strain evidence="1 3">DSM 16041</strain>
    </source>
</reference>
<keyword evidence="4" id="KW-1185">Reference proteome</keyword>
<evidence type="ECO:0000313" key="4">
    <source>
        <dbReference type="Proteomes" id="UP000051883"/>
    </source>
</evidence>
<comment type="caution">
    <text evidence="1">The sequence shown here is derived from an EMBL/GenBank/DDBJ whole genome shotgun (WGS) entry which is preliminary data.</text>
</comment>
<gene>
    <name evidence="2" type="ORF">FC31_GL000459</name>
    <name evidence="1" type="ORF">HMPREF0494_1634</name>
</gene>
<dbReference type="EMBL" id="AZDK01000015">
    <property type="protein sequence ID" value="KRK59693.1"/>
    <property type="molecule type" value="Genomic_DNA"/>
</dbReference>
<dbReference type="OrthoDB" id="359066at2"/>
<dbReference type="SUPFAM" id="SSF88697">
    <property type="entry name" value="PUA domain-like"/>
    <property type="match status" value="1"/>
</dbReference>
<dbReference type="PATRIC" id="fig|525309.8.peg.468"/>
<dbReference type="RefSeq" id="WP_007123181.1">
    <property type="nucleotide sequence ID" value="NZ_AZDK01000015.1"/>
</dbReference>
<dbReference type="Proteomes" id="UP000003675">
    <property type="component" value="Unassembled WGS sequence"/>
</dbReference>